<reference evidence="2" key="4">
    <citation type="submission" date="2020-10" db="EMBL/GenBank/DDBJ databases">
        <authorList>
            <person name="Bassil N.M."/>
            <person name="Lloyd J.R."/>
        </authorList>
    </citation>
    <scope>NUCLEOTIDE SEQUENCE</scope>
    <source>
        <strain evidence="2">NB2006</strain>
    </source>
</reference>
<sequence length="357" mass="42334">MFERSIFDEYKLYCEQRFMLGDHEGFTAQNKHYFLVCIDGIEDHEITEAIKMGSHLNASGDHEIATFVPTKTNGLTSFVDGQNCVLFKLPQFVSRSKRQKSFGYELARFHKRGKTYPTGKKESETWSQFWINRLTQLEMLYGDLSKQKKKLSFDQAFMVSFPYYLGRTENAIQYIVDSNLDFGQRSQIEPKTICHYQFSPNTWLTIDDRTGASVKSPIEFVYDYPSRDIAEWMRNIIHRDDDPHGKINKFIKEYEAVETISPLSWRYIYGRLLFPIDYFRIVEGYYRSVDDEEGDQFTDQLFDLLQQEAKTEKFLREFHPKVIPSHWVTNVPKVDWLTEYQAPKLTRNSNDFFIRRQ</sequence>
<proteinExistence type="predicted"/>
<dbReference type="EMBL" id="LQXD01000027">
    <property type="protein sequence ID" value="OIJ22794.1"/>
    <property type="molecule type" value="Genomic_DNA"/>
</dbReference>
<keyword evidence="3" id="KW-1185">Reference proteome</keyword>
<dbReference type="PANTHER" id="PTHR39179">
    <property type="entry name" value="SPORE COAT PROTEIN I"/>
    <property type="match status" value="1"/>
</dbReference>
<reference evidence="1 3" key="1">
    <citation type="submission" date="2016-10" db="EMBL/GenBank/DDBJ databases">
        <title>Draft genome sequences of four alkaliphilic bacteria belonging to the Anaerobacillus genus.</title>
        <authorList>
            <person name="Bassil N.M."/>
            <person name="Lloyd J.R."/>
        </authorList>
    </citation>
    <scope>NUCLEOTIDE SEQUENCE [LARGE SCALE GENOMIC DNA]</scope>
    <source>
        <strain evidence="1 3">NB2006</strain>
    </source>
</reference>
<evidence type="ECO:0000313" key="1">
    <source>
        <dbReference type="EMBL" id="OIJ22794.1"/>
    </source>
</evidence>
<keyword evidence="1" id="KW-0167">Capsid protein</keyword>
<dbReference type="Gene3D" id="3.90.1200.10">
    <property type="match status" value="1"/>
</dbReference>
<organism evidence="1 3">
    <name type="scientific">Anaerobacillus isosaccharinicus</name>
    <dbReference type="NCBI Taxonomy" id="1532552"/>
    <lineage>
        <taxon>Bacteria</taxon>
        <taxon>Bacillati</taxon>
        <taxon>Bacillota</taxon>
        <taxon>Bacilli</taxon>
        <taxon>Bacillales</taxon>
        <taxon>Bacillaceae</taxon>
        <taxon>Anaerobacillus</taxon>
    </lineage>
</organism>
<reference evidence="2 3" key="3">
    <citation type="journal article" date="2019" name="Int. J. Syst. Evol. Microbiol.">
        <title>Anaerobacillus isosaccharinicus sp. nov., an alkaliphilic bacterium which degrades isosaccharinic acid.</title>
        <authorList>
            <person name="Bassil N.M."/>
            <person name="Lloyd J.R."/>
        </authorList>
    </citation>
    <scope>NUCLEOTIDE SEQUENCE [LARGE SCALE GENOMIC DNA]</scope>
    <source>
        <strain evidence="2 3">NB2006</strain>
    </source>
</reference>
<dbReference type="AlphaFoldDB" id="A0A1S2ME25"/>
<dbReference type="EMBL" id="CP063356">
    <property type="protein sequence ID" value="QOY38029.1"/>
    <property type="molecule type" value="Genomic_DNA"/>
</dbReference>
<evidence type="ECO:0000313" key="2">
    <source>
        <dbReference type="EMBL" id="QOY38029.1"/>
    </source>
</evidence>
<reference evidence="2 3" key="2">
    <citation type="journal article" date="2017" name="Genome Announc.">
        <title>Draft Genome Sequences of Four Alkaliphilic Bacteria Belonging to the Anaerobacillus Genus.</title>
        <authorList>
            <person name="Bassil N.M."/>
            <person name="Lloyd J.R."/>
        </authorList>
    </citation>
    <scope>NUCLEOTIDE SEQUENCE [LARGE SCALE GENOMIC DNA]</scope>
    <source>
        <strain evidence="2 3">NB2006</strain>
    </source>
</reference>
<dbReference type="KEGG" id="aia:AWH56_010935"/>
<keyword evidence="1" id="KW-0946">Virion</keyword>
<dbReference type="NCBIfam" id="TIGR02905">
    <property type="entry name" value="spore_yutH"/>
    <property type="match status" value="1"/>
</dbReference>
<dbReference type="InterPro" id="IPR014254">
    <property type="entry name" value="Spore_coat_YutH"/>
</dbReference>
<evidence type="ECO:0000313" key="3">
    <source>
        <dbReference type="Proteomes" id="UP000180175"/>
    </source>
</evidence>
<dbReference type="RefSeq" id="WP_071315992.1">
    <property type="nucleotide sequence ID" value="NZ_CP063356.2"/>
</dbReference>
<accession>A0A1S2ME25</accession>
<dbReference type="SUPFAM" id="SSF56112">
    <property type="entry name" value="Protein kinase-like (PK-like)"/>
    <property type="match status" value="1"/>
</dbReference>
<dbReference type="Proteomes" id="UP000180175">
    <property type="component" value="Chromosome"/>
</dbReference>
<gene>
    <name evidence="2" type="primary">yutH</name>
    <name evidence="2" type="ORF">AWH56_010935</name>
    <name evidence="1" type="ORF">AWH56_04530</name>
</gene>
<dbReference type="GO" id="GO:0042601">
    <property type="term" value="C:endospore-forming forespore"/>
    <property type="evidence" value="ECO:0007669"/>
    <property type="project" value="TreeGrafter"/>
</dbReference>
<dbReference type="PANTHER" id="PTHR39179:SF2">
    <property type="entry name" value="ENDOSPORE COAT-ASSOCIATED PROTEIN YUTH"/>
    <property type="match status" value="1"/>
</dbReference>
<dbReference type="InterPro" id="IPR011009">
    <property type="entry name" value="Kinase-like_dom_sf"/>
</dbReference>
<protein>
    <submittedName>
        <fullName evidence="1">Spore coat protein YutH</fullName>
    </submittedName>
</protein>
<name>A0A1S2ME25_9BACI</name>
<dbReference type="OrthoDB" id="2986702at2"/>
<dbReference type="InterPro" id="IPR047175">
    <property type="entry name" value="CotS-like"/>
</dbReference>